<name>A0ABS0HZK4_9BACT</name>
<reference evidence="2 3" key="1">
    <citation type="submission" date="2020-11" db="EMBL/GenBank/DDBJ databases">
        <authorList>
            <person name="Kim M.K."/>
        </authorList>
    </citation>
    <scope>NUCLEOTIDE SEQUENCE [LARGE SCALE GENOMIC DNA]</scope>
    <source>
        <strain evidence="2 3">BT662</strain>
    </source>
</reference>
<gene>
    <name evidence="2" type="ORF">I2H31_03375</name>
</gene>
<feature type="domain" description="HTH cro/C1-type" evidence="1">
    <location>
        <begin position="12"/>
        <end position="51"/>
    </location>
</feature>
<keyword evidence="3" id="KW-1185">Reference proteome</keyword>
<organism evidence="2 3">
    <name type="scientific">Hymenobacter ruricola</name>
    <dbReference type="NCBI Taxonomy" id="2791023"/>
    <lineage>
        <taxon>Bacteria</taxon>
        <taxon>Pseudomonadati</taxon>
        <taxon>Bacteroidota</taxon>
        <taxon>Cytophagia</taxon>
        <taxon>Cytophagales</taxon>
        <taxon>Hymenobacteraceae</taxon>
        <taxon>Hymenobacter</taxon>
    </lineage>
</organism>
<dbReference type="PROSITE" id="PS50943">
    <property type="entry name" value="HTH_CROC1"/>
    <property type="match status" value="1"/>
</dbReference>
<dbReference type="SUPFAM" id="SSF47413">
    <property type="entry name" value="lambda repressor-like DNA-binding domains"/>
    <property type="match status" value="1"/>
</dbReference>
<dbReference type="Proteomes" id="UP000618931">
    <property type="component" value="Unassembled WGS sequence"/>
</dbReference>
<dbReference type="CDD" id="cd00093">
    <property type="entry name" value="HTH_XRE"/>
    <property type="match status" value="1"/>
</dbReference>
<dbReference type="Gene3D" id="1.10.260.40">
    <property type="entry name" value="lambda repressor-like DNA-binding domains"/>
    <property type="match status" value="1"/>
</dbReference>
<dbReference type="EMBL" id="JADQDM010000001">
    <property type="protein sequence ID" value="MBF9220135.1"/>
    <property type="molecule type" value="Genomic_DNA"/>
</dbReference>
<evidence type="ECO:0000313" key="2">
    <source>
        <dbReference type="EMBL" id="MBF9220135.1"/>
    </source>
</evidence>
<evidence type="ECO:0000313" key="3">
    <source>
        <dbReference type="Proteomes" id="UP000618931"/>
    </source>
</evidence>
<dbReference type="InterPro" id="IPR010982">
    <property type="entry name" value="Lambda_DNA-bd_dom_sf"/>
</dbReference>
<dbReference type="InterPro" id="IPR001387">
    <property type="entry name" value="Cro/C1-type_HTH"/>
</dbReference>
<dbReference type="RefSeq" id="WP_196291576.1">
    <property type="nucleotide sequence ID" value="NZ_JADQDM010000001.1"/>
</dbReference>
<sequence>MARPSNFPDSRLAVLRQYLGIPQQELADFLGISRSLLANIEANRRPLSPAVYERAAPLLALVPEDARRAVLGIPQPPPALPAAPTAKPLEARRDYCVWKARNLRYELQALHQRAAVGLRWQTALPALLAALPPAAPEPAPPGDWSRFTYPRELAELWATAFTPDDAARHHLLRLQAEALETEAAALAALLAEGESSPSAHQLSS</sequence>
<accession>A0ABS0HZK4</accession>
<dbReference type="SMART" id="SM00530">
    <property type="entry name" value="HTH_XRE"/>
    <property type="match status" value="1"/>
</dbReference>
<dbReference type="Pfam" id="PF13560">
    <property type="entry name" value="HTH_31"/>
    <property type="match status" value="1"/>
</dbReference>
<comment type="caution">
    <text evidence="2">The sequence shown here is derived from an EMBL/GenBank/DDBJ whole genome shotgun (WGS) entry which is preliminary data.</text>
</comment>
<protein>
    <submittedName>
        <fullName evidence="2">Helix-turn-helix transcriptional regulator</fullName>
    </submittedName>
</protein>
<evidence type="ECO:0000259" key="1">
    <source>
        <dbReference type="PROSITE" id="PS50943"/>
    </source>
</evidence>
<proteinExistence type="predicted"/>